<dbReference type="Proteomes" id="UP000315010">
    <property type="component" value="Unassembled WGS sequence"/>
</dbReference>
<sequence>MHLEMNMSQEPTEPQSPQPPVLVPLRIRYRIRFEKKDLLRWISHRDLARLWERIIRRVALKPSMTEGFHPKPRIGFPSALALGVESFDEVVELDLAEDLAPLELLTRLENDNQPGLTIRSVGKLPEGFKKAQLLRSDYTLSIPDGTDVLKVQDAIENLKQQETVSIQRKKKQVVAKVATQIPTIEIDDQQIRISLAATDAASLKPNDVLDLLGFDDWIENGCLISRVRVALESEFESDDPNQFVRVNLSDTTKTT</sequence>
<gene>
    <name evidence="2" type="ORF">CA13_38560</name>
</gene>
<evidence type="ECO:0000313" key="3">
    <source>
        <dbReference type="Proteomes" id="UP000315010"/>
    </source>
</evidence>
<name>A0A5C5Z783_9BACT</name>
<keyword evidence="3" id="KW-1185">Reference proteome</keyword>
<dbReference type="EMBL" id="SJPJ01000001">
    <property type="protein sequence ID" value="TWT82393.1"/>
    <property type="molecule type" value="Genomic_DNA"/>
</dbReference>
<accession>A0A5C5Z783</accession>
<feature type="domain" description="DUF2344" evidence="1">
    <location>
        <begin position="28"/>
        <end position="205"/>
    </location>
</feature>
<evidence type="ECO:0000259" key="1">
    <source>
        <dbReference type="Pfam" id="PF10105"/>
    </source>
</evidence>
<protein>
    <recommendedName>
        <fullName evidence="1">DUF2344 domain-containing protein</fullName>
    </recommendedName>
</protein>
<reference evidence="2 3" key="1">
    <citation type="submission" date="2019-02" db="EMBL/GenBank/DDBJ databases">
        <title>Deep-cultivation of Planctomycetes and their phenomic and genomic characterization uncovers novel biology.</title>
        <authorList>
            <person name="Wiegand S."/>
            <person name="Jogler M."/>
            <person name="Boedeker C."/>
            <person name="Pinto D."/>
            <person name="Vollmers J."/>
            <person name="Rivas-Marin E."/>
            <person name="Kohn T."/>
            <person name="Peeters S.H."/>
            <person name="Heuer A."/>
            <person name="Rast P."/>
            <person name="Oberbeckmann S."/>
            <person name="Bunk B."/>
            <person name="Jeske O."/>
            <person name="Meyerdierks A."/>
            <person name="Storesund J.E."/>
            <person name="Kallscheuer N."/>
            <person name="Luecker S."/>
            <person name="Lage O.M."/>
            <person name="Pohl T."/>
            <person name="Merkel B.J."/>
            <person name="Hornburger P."/>
            <person name="Mueller R.-W."/>
            <person name="Bruemmer F."/>
            <person name="Labrenz M."/>
            <person name="Spormann A.M."/>
            <person name="Op Den Camp H."/>
            <person name="Overmann J."/>
            <person name="Amann R."/>
            <person name="Jetten M.S.M."/>
            <person name="Mascher T."/>
            <person name="Medema M.H."/>
            <person name="Devos D.P."/>
            <person name="Kaster A.-K."/>
            <person name="Ovreas L."/>
            <person name="Rohde M."/>
            <person name="Galperin M.Y."/>
            <person name="Jogler C."/>
        </authorList>
    </citation>
    <scope>NUCLEOTIDE SEQUENCE [LARGE SCALE GENOMIC DNA]</scope>
    <source>
        <strain evidence="2 3">CA13</strain>
    </source>
</reference>
<evidence type="ECO:0000313" key="2">
    <source>
        <dbReference type="EMBL" id="TWT82393.1"/>
    </source>
</evidence>
<dbReference type="InterPro" id="IPR018768">
    <property type="entry name" value="DUF2344"/>
</dbReference>
<proteinExistence type="predicted"/>
<comment type="caution">
    <text evidence="2">The sequence shown here is derived from an EMBL/GenBank/DDBJ whole genome shotgun (WGS) entry which is preliminary data.</text>
</comment>
<dbReference type="AlphaFoldDB" id="A0A5C5Z783"/>
<dbReference type="Pfam" id="PF10105">
    <property type="entry name" value="DUF2344"/>
    <property type="match status" value="1"/>
</dbReference>
<organism evidence="2 3">
    <name type="scientific">Novipirellula herctigrandis</name>
    <dbReference type="NCBI Taxonomy" id="2527986"/>
    <lineage>
        <taxon>Bacteria</taxon>
        <taxon>Pseudomonadati</taxon>
        <taxon>Planctomycetota</taxon>
        <taxon>Planctomycetia</taxon>
        <taxon>Pirellulales</taxon>
        <taxon>Pirellulaceae</taxon>
        <taxon>Novipirellula</taxon>
    </lineage>
</organism>
<dbReference type="NCBIfam" id="TIGR03936">
    <property type="entry name" value="sam_1_link_chp"/>
    <property type="match status" value="1"/>
</dbReference>